<name>A0A399RN21_9PROT</name>
<accession>A0A399RN21</accession>
<keyword evidence="6" id="KW-1185">Reference proteome</keyword>
<keyword evidence="3" id="KW-1133">Transmembrane helix</keyword>
<dbReference type="InterPro" id="IPR016032">
    <property type="entry name" value="Sig_transdc_resp-reg_C-effctor"/>
</dbReference>
<evidence type="ECO:0000313" key="5">
    <source>
        <dbReference type="EMBL" id="RIJ32598.1"/>
    </source>
</evidence>
<evidence type="ECO:0000259" key="4">
    <source>
        <dbReference type="PROSITE" id="PS51755"/>
    </source>
</evidence>
<sequence>MSDDIQLGSWRFSPSTGSLSREDETVRLEVRAASLLDVLCAQAGKPVSLAEIIDRVWDGRSVSPNSVAVVIADIRKALGDDARRPQYIETLPKRGYRVIAPVSQTGAPAGKTTLTASGALSRRKTLLLGGLVAAAVISLILILPGNSGRKGMTVPLQPVSVLPTENATEDEGHDALATALTEVVLYEVSRRKGLMLVGSGEAGIELSSRLILWNGQESLSLDAVSPEGESLWKGIAPGPAERLPRQVAREIRKLDVALAQQAEAP</sequence>
<evidence type="ECO:0000256" key="1">
    <source>
        <dbReference type="ARBA" id="ARBA00023125"/>
    </source>
</evidence>
<dbReference type="InterPro" id="IPR036388">
    <property type="entry name" value="WH-like_DNA-bd_sf"/>
</dbReference>
<dbReference type="OrthoDB" id="105971at2"/>
<dbReference type="CDD" id="cd00383">
    <property type="entry name" value="trans_reg_C"/>
    <property type="match status" value="1"/>
</dbReference>
<dbReference type="RefSeq" id="WP_119374679.1">
    <property type="nucleotide sequence ID" value="NZ_QWFX01000005.1"/>
</dbReference>
<dbReference type="Gene3D" id="1.10.10.10">
    <property type="entry name" value="Winged helix-like DNA-binding domain superfamily/Winged helix DNA-binding domain"/>
    <property type="match status" value="1"/>
</dbReference>
<protein>
    <submittedName>
        <fullName evidence="5">Transcriptional regulator</fullName>
    </submittedName>
</protein>
<comment type="caution">
    <text evidence="5">The sequence shown here is derived from an EMBL/GenBank/DDBJ whole genome shotgun (WGS) entry which is preliminary data.</text>
</comment>
<organism evidence="5 6">
    <name type="scientific">Henriciella mobilis</name>
    <dbReference type="NCBI Taxonomy" id="2305467"/>
    <lineage>
        <taxon>Bacteria</taxon>
        <taxon>Pseudomonadati</taxon>
        <taxon>Pseudomonadota</taxon>
        <taxon>Alphaproteobacteria</taxon>
        <taxon>Hyphomonadales</taxon>
        <taxon>Hyphomonadaceae</taxon>
        <taxon>Henriciella</taxon>
    </lineage>
</organism>
<evidence type="ECO:0000313" key="6">
    <source>
        <dbReference type="Proteomes" id="UP000266385"/>
    </source>
</evidence>
<dbReference type="GO" id="GO:0003677">
    <property type="term" value="F:DNA binding"/>
    <property type="evidence" value="ECO:0007669"/>
    <property type="project" value="UniProtKB-UniRule"/>
</dbReference>
<dbReference type="GO" id="GO:0000160">
    <property type="term" value="P:phosphorelay signal transduction system"/>
    <property type="evidence" value="ECO:0007669"/>
    <property type="project" value="InterPro"/>
</dbReference>
<dbReference type="GO" id="GO:0006355">
    <property type="term" value="P:regulation of DNA-templated transcription"/>
    <property type="evidence" value="ECO:0007669"/>
    <property type="project" value="InterPro"/>
</dbReference>
<dbReference type="InterPro" id="IPR001867">
    <property type="entry name" value="OmpR/PhoB-type_DNA-bd"/>
</dbReference>
<reference evidence="5 6" key="1">
    <citation type="submission" date="2018-08" db="EMBL/GenBank/DDBJ databases">
        <title>Henriciella mobilis sp. nov., isolated from seawater.</title>
        <authorList>
            <person name="Cheng H."/>
            <person name="Wu Y.-H."/>
            <person name="Xu X.-W."/>
            <person name="Guo L.-L."/>
        </authorList>
    </citation>
    <scope>NUCLEOTIDE SEQUENCE [LARGE SCALE GENOMIC DNA]</scope>
    <source>
        <strain evidence="5 6">JN25</strain>
    </source>
</reference>
<feature type="domain" description="OmpR/PhoB-type" evidence="4">
    <location>
        <begin position="2"/>
        <end position="100"/>
    </location>
</feature>
<evidence type="ECO:0000256" key="3">
    <source>
        <dbReference type="SAM" id="Phobius"/>
    </source>
</evidence>
<dbReference type="EMBL" id="QWFX01000005">
    <property type="protein sequence ID" value="RIJ32598.1"/>
    <property type="molecule type" value="Genomic_DNA"/>
</dbReference>
<keyword evidence="3" id="KW-0812">Transmembrane</keyword>
<keyword evidence="3" id="KW-0472">Membrane</keyword>
<dbReference type="SUPFAM" id="SSF46894">
    <property type="entry name" value="C-terminal effector domain of the bipartite response regulators"/>
    <property type="match status" value="1"/>
</dbReference>
<dbReference type="Proteomes" id="UP000266385">
    <property type="component" value="Unassembled WGS sequence"/>
</dbReference>
<dbReference type="AlphaFoldDB" id="A0A399RN21"/>
<keyword evidence="1 2" id="KW-0238">DNA-binding</keyword>
<dbReference type="PROSITE" id="PS51755">
    <property type="entry name" value="OMPR_PHOB"/>
    <property type="match status" value="1"/>
</dbReference>
<gene>
    <name evidence="5" type="ORF">D1223_01730</name>
</gene>
<feature type="transmembrane region" description="Helical" evidence="3">
    <location>
        <begin position="126"/>
        <end position="145"/>
    </location>
</feature>
<evidence type="ECO:0000256" key="2">
    <source>
        <dbReference type="PROSITE-ProRule" id="PRU01091"/>
    </source>
</evidence>
<proteinExistence type="predicted"/>
<dbReference type="SMART" id="SM00862">
    <property type="entry name" value="Trans_reg_C"/>
    <property type="match status" value="1"/>
</dbReference>
<feature type="DNA-binding region" description="OmpR/PhoB-type" evidence="2">
    <location>
        <begin position="2"/>
        <end position="100"/>
    </location>
</feature>
<dbReference type="Pfam" id="PF00486">
    <property type="entry name" value="Trans_reg_C"/>
    <property type="match status" value="1"/>
</dbReference>